<dbReference type="InterPro" id="IPR016053">
    <property type="entry name" value="Haem_Oase-like"/>
</dbReference>
<dbReference type="InterPro" id="IPR016084">
    <property type="entry name" value="Haem_Oase-like_multi-hlx"/>
</dbReference>
<dbReference type="Proteomes" id="UP000288212">
    <property type="component" value="Unassembled WGS sequence"/>
</dbReference>
<evidence type="ECO:0000313" key="2">
    <source>
        <dbReference type="Proteomes" id="UP000288212"/>
    </source>
</evidence>
<sequence length="222" mass="25291">MEPTLATRSQTVSETISETETISAPIAGQLRSATQVAHRNLEQVPLLARLLNHDLSTVEYRSILLAFYHFYAPLEPIIREFAPYSYHSRSQALLTDLKHLDISAPLVDKKCFAQQMQTLPRLQRELAAFASLYVIEGSTAGGQIISRRLAKTQPSLPCEFFNIWQRQPDTWQAWRQWSTHIDQKLASNLLNKCQFDFIIAHANATFNELQAIFQLQSPHLAT</sequence>
<dbReference type="AlphaFoldDB" id="A0A432VW79"/>
<reference evidence="1 2" key="1">
    <citation type="journal article" date="2011" name="Front. Microbiol.">
        <title>Genomic signatures of strain selection and enhancement in Bacillus atrophaeus var. globigii, a historical biowarfare simulant.</title>
        <authorList>
            <person name="Gibbons H.S."/>
            <person name="Broomall S.M."/>
            <person name="McNew L.A."/>
            <person name="Daligault H."/>
            <person name="Chapman C."/>
            <person name="Bruce D."/>
            <person name="Karavis M."/>
            <person name="Krepps M."/>
            <person name="McGregor P.A."/>
            <person name="Hong C."/>
            <person name="Park K.H."/>
            <person name="Akmal A."/>
            <person name="Feldman A."/>
            <person name="Lin J.S."/>
            <person name="Chang W.E."/>
            <person name="Higgs B.W."/>
            <person name="Demirev P."/>
            <person name="Lindquist J."/>
            <person name="Liem A."/>
            <person name="Fochler E."/>
            <person name="Read T.D."/>
            <person name="Tapia R."/>
            <person name="Johnson S."/>
            <person name="Bishop-Lilly K.A."/>
            <person name="Detter C."/>
            <person name="Han C."/>
            <person name="Sozhamannan S."/>
            <person name="Rosenzweig C.N."/>
            <person name="Skowronski E.W."/>
        </authorList>
    </citation>
    <scope>NUCLEOTIDE SEQUENCE [LARGE SCALE GENOMIC DNA]</scope>
    <source>
        <strain evidence="1 2">AK5</strain>
    </source>
</reference>
<dbReference type="GO" id="GO:0006788">
    <property type="term" value="P:heme oxidation"/>
    <property type="evidence" value="ECO:0007669"/>
    <property type="project" value="InterPro"/>
</dbReference>
<protein>
    <recommendedName>
        <fullName evidence="3">Heme oxygenase</fullName>
    </recommendedName>
</protein>
<name>A0A432VW79_9GAMM</name>
<dbReference type="GO" id="GO:0004392">
    <property type="term" value="F:heme oxygenase (decyclizing) activity"/>
    <property type="evidence" value="ECO:0007669"/>
    <property type="project" value="InterPro"/>
</dbReference>
<dbReference type="EMBL" id="PIPI01000002">
    <property type="protein sequence ID" value="RUO20711.1"/>
    <property type="molecule type" value="Genomic_DNA"/>
</dbReference>
<accession>A0A432VW79</accession>
<organism evidence="1 2">
    <name type="scientific">Aliidiomarina haloalkalitolerans</name>
    <dbReference type="NCBI Taxonomy" id="859059"/>
    <lineage>
        <taxon>Bacteria</taxon>
        <taxon>Pseudomonadati</taxon>
        <taxon>Pseudomonadota</taxon>
        <taxon>Gammaproteobacteria</taxon>
        <taxon>Alteromonadales</taxon>
        <taxon>Idiomarinaceae</taxon>
        <taxon>Aliidiomarina</taxon>
    </lineage>
</organism>
<comment type="caution">
    <text evidence="1">The sequence shown here is derived from an EMBL/GenBank/DDBJ whole genome shotgun (WGS) entry which is preliminary data.</text>
</comment>
<dbReference type="CDD" id="cd19166">
    <property type="entry name" value="HemeO-bac"/>
    <property type="match status" value="1"/>
</dbReference>
<proteinExistence type="predicted"/>
<dbReference type="SUPFAM" id="SSF48613">
    <property type="entry name" value="Heme oxygenase-like"/>
    <property type="match status" value="1"/>
</dbReference>
<evidence type="ECO:0008006" key="3">
    <source>
        <dbReference type="Google" id="ProtNLM"/>
    </source>
</evidence>
<evidence type="ECO:0000313" key="1">
    <source>
        <dbReference type="EMBL" id="RUO20711.1"/>
    </source>
</evidence>
<dbReference type="Pfam" id="PF01126">
    <property type="entry name" value="Heme_oxygenase"/>
    <property type="match status" value="1"/>
</dbReference>
<gene>
    <name evidence="1" type="ORF">CWE06_05235</name>
</gene>
<keyword evidence="2" id="KW-1185">Reference proteome</keyword>
<dbReference type="Gene3D" id="1.20.910.10">
    <property type="entry name" value="Heme oxygenase-like"/>
    <property type="match status" value="1"/>
</dbReference>